<dbReference type="AlphaFoldDB" id="W6QA84"/>
<accession>W6QA84</accession>
<dbReference type="SUPFAM" id="SSF103473">
    <property type="entry name" value="MFS general substrate transporter"/>
    <property type="match status" value="1"/>
</dbReference>
<name>W6QA84_PENRF</name>
<dbReference type="GO" id="GO:0022857">
    <property type="term" value="F:transmembrane transporter activity"/>
    <property type="evidence" value="ECO:0007669"/>
    <property type="project" value="TreeGrafter"/>
</dbReference>
<evidence type="ECO:0000256" key="5">
    <source>
        <dbReference type="ARBA" id="ARBA00023136"/>
    </source>
</evidence>
<keyword evidence="5 6" id="KW-0472">Membrane</keyword>
<evidence type="ECO:0000256" key="2">
    <source>
        <dbReference type="ARBA" id="ARBA00022448"/>
    </source>
</evidence>
<dbReference type="PANTHER" id="PTHR43791:SF103">
    <property type="entry name" value="MAJOR FACILITATOR SUPERFAMILY (MFS) PROFILE DOMAIN-CONTAINING PROTEIN-RELATED"/>
    <property type="match status" value="1"/>
</dbReference>
<dbReference type="GO" id="GO:0016020">
    <property type="term" value="C:membrane"/>
    <property type="evidence" value="ECO:0007669"/>
    <property type="project" value="UniProtKB-SubCell"/>
</dbReference>
<reference evidence="7" key="1">
    <citation type="journal article" date="2014" name="Nat. Commun.">
        <title>Multiple recent horizontal transfers of a large genomic region in cheese making fungi.</title>
        <authorList>
            <person name="Cheeseman K."/>
            <person name="Ropars J."/>
            <person name="Renault P."/>
            <person name="Dupont J."/>
            <person name="Gouzy J."/>
            <person name="Branca A."/>
            <person name="Abraham A.L."/>
            <person name="Ceppi M."/>
            <person name="Conseiller E."/>
            <person name="Debuchy R."/>
            <person name="Malagnac F."/>
            <person name="Goarin A."/>
            <person name="Silar P."/>
            <person name="Lacoste S."/>
            <person name="Sallet E."/>
            <person name="Bensimon A."/>
            <person name="Giraud T."/>
            <person name="Brygoo Y."/>
        </authorList>
    </citation>
    <scope>NUCLEOTIDE SEQUENCE [LARGE SCALE GENOMIC DNA]</scope>
    <source>
        <strain evidence="7">FM164</strain>
    </source>
</reference>
<dbReference type="InterPro" id="IPR036259">
    <property type="entry name" value="MFS_trans_sf"/>
</dbReference>
<keyword evidence="4 6" id="KW-1133">Transmembrane helix</keyword>
<dbReference type="OrthoDB" id="6730379at2759"/>
<dbReference type="EMBL" id="HG792016">
    <property type="protein sequence ID" value="CDM32921.1"/>
    <property type="molecule type" value="Genomic_DNA"/>
</dbReference>
<keyword evidence="2" id="KW-0813">Transport</keyword>
<keyword evidence="3 6" id="KW-0812">Transmembrane</keyword>
<gene>
    <name evidence="7" type="ORF">PROQFM164_S02g003072</name>
</gene>
<keyword evidence="8" id="KW-1185">Reference proteome</keyword>
<evidence type="ECO:0000313" key="7">
    <source>
        <dbReference type="EMBL" id="CDM32921.1"/>
    </source>
</evidence>
<evidence type="ECO:0000256" key="4">
    <source>
        <dbReference type="ARBA" id="ARBA00022989"/>
    </source>
</evidence>
<comment type="subcellular location">
    <subcellularLocation>
        <location evidence="1">Membrane</location>
        <topology evidence="1">Multi-pass membrane protein</topology>
    </subcellularLocation>
</comment>
<evidence type="ECO:0000256" key="1">
    <source>
        <dbReference type="ARBA" id="ARBA00004141"/>
    </source>
</evidence>
<sequence>MVFIPIDNFSKDIANKESDRMTGELVELRGSYTAEEEKPVLRKINTVILPLSLSYTGIFGLIEDLNMTSSQYSWSSSIFYVGQLVSEYPFIYLMSRLLSNKFVGTTVASSTYVWLHLKPLADSLLYVFFSGPAKVSINGLARVLGCCLIYGISKNTSLTIALWHVLFIIHGGITLAAGVALSFFLMPNGPETGAISTHSAGSGRW</sequence>
<dbReference type="Proteomes" id="UP000030686">
    <property type="component" value="Unassembled WGS sequence"/>
</dbReference>
<evidence type="ECO:0000313" key="8">
    <source>
        <dbReference type="Proteomes" id="UP000030686"/>
    </source>
</evidence>
<dbReference type="STRING" id="1365484.W6QA84"/>
<proteinExistence type="predicted"/>
<protein>
    <submittedName>
        <fullName evidence="7">Genomic scaffold, ProqFM164S02</fullName>
    </submittedName>
</protein>
<feature type="transmembrane region" description="Helical" evidence="6">
    <location>
        <begin position="160"/>
        <end position="186"/>
    </location>
</feature>
<organism evidence="7 8">
    <name type="scientific">Penicillium roqueforti (strain FM164)</name>
    <dbReference type="NCBI Taxonomy" id="1365484"/>
    <lineage>
        <taxon>Eukaryota</taxon>
        <taxon>Fungi</taxon>
        <taxon>Dikarya</taxon>
        <taxon>Ascomycota</taxon>
        <taxon>Pezizomycotina</taxon>
        <taxon>Eurotiomycetes</taxon>
        <taxon>Eurotiomycetidae</taxon>
        <taxon>Eurotiales</taxon>
        <taxon>Aspergillaceae</taxon>
        <taxon>Penicillium</taxon>
    </lineage>
</organism>
<evidence type="ECO:0000256" key="3">
    <source>
        <dbReference type="ARBA" id="ARBA00022692"/>
    </source>
</evidence>
<evidence type="ECO:0000256" key="6">
    <source>
        <dbReference type="SAM" id="Phobius"/>
    </source>
</evidence>
<dbReference type="PANTHER" id="PTHR43791">
    <property type="entry name" value="PERMEASE-RELATED"/>
    <property type="match status" value="1"/>
</dbReference>